<sequence>MRVLFDHQIFEMQRVGGISRYFFELITELSTLGIEWQLPIEYSENQYLRSLSTEIKKFPPEIRDFLPDLKFRGKKYLYKLKEKVNPTPDFKSVNKQKTIKALKEGNFDVFHPTYYDDYFLEYLNGKPFVLTVHDFTHELYPEFFLKDPYMVKKKVLLENAAHIIAISHTTKTDAINFYNVPAEKITVCYHGNSLTGIPKPIDIPTRYLLYVGGRDTYKNFYFFLRAILPIVNQDNTIKILCTGKPFSLAEKKYFTDLGINERLVHIAVNDAELSFLYQNAIAFVYPSLYEGFGIPILEAFQYGCPVIASNTSSLKEIGGDAVAYFSPKDQVSLQITISSLLSDLSFRQQLVAQGYERVKQFSWRDTAITTKNAYTIALRASIS</sequence>
<dbReference type="RefSeq" id="WP_313991655.1">
    <property type="nucleotide sequence ID" value="NZ_JASJOT010000001.1"/>
</dbReference>
<dbReference type="Gene3D" id="3.40.50.2000">
    <property type="entry name" value="Glycogen Phosphorylase B"/>
    <property type="match status" value="2"/>
</dbReference>
<dbReference type="Pfam" id="PF13439">
    <property type="entry name" value="Glyco_transf_4"/>
    <property type="match status" value="1"/>
</dbReference>
<dbReference type="SUPFAM" id="SSF53756">
    <property type="entry name" value="UDP-Glycosyltransferase/glycogen phosphorylase"/>
    <property type="match status" value="1"/>
</dbReference>
<feature type="domain" description="Glycosyl transferase family 1" evidence="2">
    <location>
        <begin position="205"/>
        <end position="356"/>
    </location>
</feature>
<dbReference type="EMBL" id="JASJOT010000001">
    <property type="protein sequence ID" value="MDJ1491707.1"/>
    <property type="molecule type" value="Genomic_DNA"/>
</dbReference>
<dbReference type="InterPro" id="IPR028098">
    <property type="entry name" value="Glyco_trans_4-like_N"/>
</dbReference>
<gene>
    <name evidence="4" type="ORF">QNI19_02115</name>
</gene>
<dbReference type="PANTHER" id="PTHR46401:SF2">
    <property type="entry name" value="GLYCOSYLTRANSFERASE WBBK-RELATED"/>
    <property type="match status" value="1"/>
</dbReference>
<protein>
    <submittedName>
        <fullName evidence="4">Glycosyltransferase family 1 protein</fullName>
    </submittedName>
</protein>
<reference evidence="4 5" key="1">
    <citation type="submission" date="2023-05" db="EMBL/GenBank/DDBJ databases">
        <authorList>
            <person name="Zhang X."/>
        </authorList>
    </citation>
    <scope>NUCLEOTIDE SEQUENCE [LARGE SCALE GENOMIC DNA]</scope>
    <source>
        <strain evidence="4 5">DM2B3-1</strain>
    </source>
</reference>
<evidence type="ECO:0000259" key="2">
    <source>
        <dbReference type="Pfam" id="PF00534"/>
    </source>
</evidence>
<dbReference type="Proteomes" id="UP001228581">
    <property type="component" value="Unassembled WGS sequence"/>
</dbReference>
<comment type="caution">
    <text evidence="4">The sequence shown here is derived from an EMBL/GenBank/DDBJ whole genome shotgun (WGS) entry which is preliminary data.</text>
</comment>
<keyword evidence="1" id="KW-0808">Transferase</keyword>
<dbReference type="PANTHER" id="PTHR46401">
    <property type="entry name" value="GLYCOSYLTRANSFERASE WBBK-RELATED"/>
    <property type="match status" value="1"/>
</dbReference>
<evidence type="ECO:0000313" key="4">
    <source>
        <dbReference type="EMBL" id="MDJ1491707.1"/>
    </source>
</evidence>
<organism evidence="4 5">
    <name type="scientific">Xanthocytophaga flava</name>
    <dbReference type="NCBI Taxonomy" id="3048013"/>
    <lineage>
        <taxon>Bacteria</taxon>
        <taxon>Pseudomonadati</taxon>
        <taxon>Bacteroidota</taxon>
        <taxon>Cytophagia</taxon>
        <taxon>Cytophagales</taxon>
        <taxon>Rhodocytophagaceae</taxon>
        <taxon>Xanthocytophaga</taxon>
    </lineage>
</organism>
<proteinExistence type="predicted"/>
<keyword evidence="5" id="KW-1185">Reference proteome</keyword>
<evidence type="ECO:0000259" key="3">
    <source>
        <dbReference type="Pfam" id="PF13439"/>
    </source>
</evidence>
<evidence type="ECO:0000256" key="1">
    <source>
        <dbReference type="ARBA" id="ARBA00022679"/>
    </source>
</evidence>
<name>A0ABT7CF40_9BACT</name>
<feature type="domain" description="Glycosyltransferase subfamily 4-like N-terminal" evidence="3">
    <location>
        <begin position="15"/>
        <end position="191"/>
    </location>
</feature>
<dbReference type="CDD" id="cd03809">
    <property type="entry name" value="GT4_MtfB-like"/>
    <property type="match status" value="1"/>
</dbReference>
<accession>A0ABT7CF40</accession>
<dbReference type="Pfam" id="PF00534">
    <property type="entry name" value="Glycos_transf_1"/>
    <property type="match status" value="1"/>
</dbReference>
<dbReference type="InterPro" id="IPR001296">
    <property type="entry name" value="Glyco_trans_1"/>
</dbReference>
<evidence type="ECO:0000313" key="5">
    <source>
        <dbReference type="Proteomes" id="UP001228581"/>
    </source>
</evidence>